<dbReference type="SUPFAM" id="SSF69118">
    <property type="entry name" value="AhpD-like"/>
    <property type="match status" value="1"/>
</dbReference>
<dbReference type="InterPro" id="IPR003779">
    <property type="entry name" value="CMD-like"/>
</dbReference>
<dbReference type="AlphaFoldDB" id="A0A1G7BYV6"/>
<dbReference type="Proteomes" id="UP000198546">
    <property type="component" value="Chromosome i"/>
</dbReference>
<keyword evidence="4" id="KW-1185">Reference proteome</keyword>
<feature type="domain" description="Carboxymuconolactone decarboxylase-like" evidence="2">
    <location>
        <begin position="38"/>
        <end position="102"/>
    </location>
</feature>
<organism evidence="3 4">
    <name type="scientific">Auraticoccus monumenti</name>
    <dbReference type="NCBI Taxonomy" id="675864"/>
    <lineage>
        <taxon>Bacteria</taxon>
        <taxon>Bacillati</taxon>
        <taxon>Actinomycetota</taxon>
        <taxon>Actinomycetes</taxon>
        <taxon>Propionibacteriales</taxon>
        <taxon>Propionibacteriaceae</taxon>
        <taxon>Auraticoccus</taxon>
    </lineage>
</organism>
<name>A0A1G7BYV6_9ACTN</name>
<dbReference type="Gene3D" id="1.20.1290.10">
    <property type="entry name" value="AhpD-like"/>
    <property type="match status" value="1"/>
</dbReference>
<sequence>MEDEVEFRSTRLDSTRNTPLTALARAGAEAFGYTARLRIPRELAQLLRLRVAQLNGCPYCLTVHHAAARAARVPRAKVECLVSWWETELFTAPERAALTYAERLTSSHGSTAEQPFQAVHEAVAAHYAPEEVLEIAAVVINMNIWTRLKLAEGAMPTMAVEPAVPPLDDRVPTEVSEGGRADT</sequence>
<evidence type="ECO:0000259" key="2">
    <source>
        <dbReference type="Pfam" id="PF02627"/>
    </source>
</evidence>
<dbReference type="EMBL" id="LT629688">
    <property type="protein sequence ID" value="SDE32284.1"/>
    <property type="molecule type" value="Genomic_DNA"/>
</dbReference>
<dbReference type="STRING" id="675864.SAMN04489747_3112"/>
<accession>A0A1G7BYV6</accession>
<proteinExistence type="predicted"/>
<protein>
    <submittedName>
        <fullName evidence="3">Alkylhydroperoxidase AhpD family core domain-containing protein</fullName>
    </submittedName>
</protein>
<feature type="compositionally biased region" description="Basic and acidic residues" evidence="1">
    <location>
        <begin position="167"/>
        <end position="183"/>
    </location>
</feature>
<dbReference type="InterPro" id="IPR004675">
    <property type="entry name" value="AhpD_core"/>
</dbReference>
<dbReference type="PANTHER" id="PTHR35446:SF2">
    <property type="entry name" value="CARBOXYMUCONOLACTONE DECARBOXYLASE-LIKE DOMAIN-CONTAINING PROTEIN"/>
    <property type="match status" value="1"/>
</dbReference>
<keyword evidence="3" id="KW-0560">Oxidoreductase</keyword>
<gene>
    <name evidence="3" type="ORF">SAMN04489747_3112</name>
</gene>
<dbReference type="PANTHER" id="PTHR35446">
    <property type="entry name" value="SI:CH211-175M2.5"/>
    <property type="match status" value="1"/>
</dbReference>
<evidence type="ECO:0000313" key="3">
    <source>
        <dbReference type="EMBL" id="SDE32284.1"/>
    </source>
</evidence>
<dbReference type="RefSeq" id="WP_090594808.1">
    <property type="nucleotide sequence ID" value="NZ_LT629688.1"/>
</dbReference>
<dbReference type="NCBIfam" id="TIGR00778">
    <property type="entry name" value="ahpD_dom"/>
    <property type="match status" value="1"/>
</dbReference>
<keyword evidence="3" id="KW-0575">Peroxidase</keyword>
<dbReference type="InterPro" id="IPR029032">
    <property type="entry name" value="AhpD-like"/>
</dbReference>
<dbReference type="GO" id="GO:0051920">
    <property type="term" value="F:peroxiredoxin activity"/>
    <property type="evidence" value="ECO:0007669"/>
    <property type="project" value="InterPro"/>
</dbReference>
<feature type="region of interest" description="Disordered" evidence="1">
    <location>
        <begin position="162"/>
        <end position="183"/>
    </location>
</feature>
<dbReference type="Pfam" id="PF02627">
    <property type="entry name" value="CMD"/>
    <property type="match status" value="1"/>
</dbReference>
<evidence type="ECO:0000313" key="4">
    <source>
        <dbReference type="Proteomes" id="UP000198546"/>
    </source>
</evidence>
<evidence type="ECO:0000256" key="1">
    <source>
        <dbReference type="SAM" id="MobiDB-lite"/>
    </source>
</evidence>
<reference evidence="3 4" key="1">
    <citation type="submission" date="2016-10" db="EMBL/GenBank/DDBJ databases">
        <authorList>
            <person name="de Groot N.N."/>
        </authorList>
    </citation>
    <scope>NUCLEOTIDE SEQUENCE [LARGE SCALE GENOMIC DNA]</scope>
    <source>
        <strain evidence="3 4">MON 2.2</strain>
    </source>
</reference>
<dbReference type="OrthoDB" id="9801997at2"/>